<name>A0A4S8M491_DENBC</name>
<dbReference type="Proteomes" id="UP000297245">
    <property type="component" value="Unassembled WGS sequence"/>
</dbReference>
<sequence>MPKYAVLTFTLPLKPPGEVPLYRLSEQDNQLDNHALASASLALQELTNLNALEEDTEETAAIRNYLAQILSNHPCEVSALLKQAAASLGTEHESASGASKHVPYQIEDVTPEDVAPLSSIRSLHQTRQAERGVHNYRSQKEREVCGVSDRTEKVLTEHQQLAQQMNTILRLSDQARGPTQGVNRKVRWTEASNDSSAASKPNGNSANAEVAARGRAADISSSISFN</sequence>
<proteinExistence type="predicted"/>
<gene>
    <name evidence="2" type="ORF">K435DRAFT_858410</name>
</gene>
<accession>A0A4S8M491</accession>
<dbReference type="EMBL" id="ML179174">
    <property type="protein sequence ID" value="THU96548.1"/>
    <property type="molecule type" value="Genomic_DNA"/>
</dbReference>
<feature type="compositionally biased region" description="Polar residues" evidence="1">
    <location>
        <begin position="190"/>
        <end position="205"/>
    </location>
</feature>
<keyword evidence="3" id="KW-1185">Reference proteome</keyword>
<evidence type="ECO:0000256" key="1">
    <source>
        <dbReference type="SAM" id="MobiDB-lite"/>
    </source>
</evidence>
<evidence type="ECO:0000313" key="2">
    <source>
        <dbReference type="EMBL" id="THU96548.1"/>
    </source>
</evidence>
<organism evidence="2 3">
    <name type="scientific">Dendrothele bispora (strain CBS 962.96)</name>
    <dbReference type="NCBI Taxonomy" id="1314807"/>
    <lineage>
        <taxon>Eukaryota</taxon>
        <taxon>Fungi</taxon>
        <taxon>Dikarya</taxon>
        <taxon>Basidiomycota</taxon>
        <taxon>Agaricomycotina</taxon>
        <taxon>Agaricomycetes</taxon>
        <taxon>Agaricomycetidae</taxon>
        <taxon>Agaricales</taxon>
        <taxon>Agaricales incertae sedis</taxon>
        <taxon>Dendrothele</taxon>
    </lineage>
</organism>
<evidence type="ECO:0000313" key="3">
    <source>
        <dbReference type="Proteomes" id="UP000297245"/>
    </source>
</evidence>
<dbReference type="AlphaFoldDB" id="A0A4S8M491"/>
<protein>
    <submittedName>
        <fullName evidence="2">Uncharacterized protein</fullName>
    </submittedName>
</protein>
<feature type="region of interest" description="Disordered" evidence="1">
    <location>
        <begin position="175"/>
        <end position="226"/>
    </location>
</feature>
<reference evidence="2 3" key="1">
    <citation type="journal article" date="2019" name="Nat. Ecol. Evol.">
        <title>Megaphylogeny resolves global patterns of mushroom evolution.</title>
        <authorList>
            <person name="Varga T."/>
            <person name="Krizsan K."/>
            <person name="Foldi C."/>
            <person name="Dima B."/>
            <person name="Sanchez-Garcia M."/>
            <person name="Sanchez-Ramirez S."/>
            <person name="Szollosi G.J."/>
            <person name="Szarkandi J.G."/>
            <person name="Papp V."/>
            <person name="Albert L."/>
            <person name="Andreopoulos W."/>
            <person name="Angelini C."/>
            <person name="Antonin V."/>
            <person name="Barry K.W."/>
            <person name="Bougher N.L."/>
            <person name="Buchanan P."/>
            <person name="Buyck B."/>
            <person name="Bense V."/>
            <person name="Catcheside P."/>
            <person name="Chovatia M."/>
            <person name="Cooper J."/>
            <person name="Damon W."/>
            <person name="Desjardin D."/>
            <person name="Finy P."/>
            <person name="Geml J."/>
            <person name="Haridas S."/>
            <person name="Hughes K."/>
            <person name="Justo A."/>
            <person name="Karasinski D."/>
            <person name="Kautmanova I."/>
            <person name="Kiss B."/>
            <person name="Kocsube S."/>
            <person name="Kotiranta H."/>
            <person name="LaButti K.M."/>
            <person name="Lechner B.E."/>
            <person name="Liimatainen K."/>
            <person name="Lipzen A."/>
            <person name="Lukacs Z."/>
            <person name="Mihaltcheva S."/>
            <person name="Morgado L.N."/>
            <person name="Niskanen T."/>
            <person name="Noordeloos M.E."/>
            <person name="Ohm R.A."/>
            <person name="Ortiz-Santana B."/>
            <person name="Ovrebo C."/>
            <person name="Racz N."/>
            <person name="Riley R."/>
            <person name="Savchenko A."/>
            <person name="Shiryaev A."/>
            <person name="Soop K."/>
            <person name="Spirin V."/>
            <person name="Szebenyi C."/>
            <person name="Tomsovsky M."/>
            <person name="Tulloss R.E."/>
            <person name="Uehling J."/>
            <person name="Grigoriev I.V."/>
            <person name="Vagvolgyi C."/>
            <person name="Papp T."/>
            <person name="Martin F.M."/>
            <person name="Miettinen O."/>
            <person name="Hibbett D.S."/>
            <person name="Nagy L.G."/>
        </authorList>
    </citation>
    <scope>NUCLEOTIDE SEQUENCE [LARGE SCALE GENOMIC DNA]</scope>
    <source>
        <strain evidence="2 3">CBS 962.96</strain>
    </source>
</reference>